<name>W2RLA5_CYPE1</name>
<accession>W2RLA5</accession>
<keyword evidence="5" id="KW-1185">Reference proteome</keyword>
<evidence type="ECO:0000256" key="1">
    <source>
        <dbReference type="ARBA" id="ARBA00006407"/>
    </source>
</evidence>
<dbReference type="EMBL" id="KB822724">
    <property type="protein sequence ID" value="ETN37262.1"/>
    <property type="molecule type" value="Genomic_DNA"/>
</dbReference>
<dbReference type="InterPro" id="IPR007129">
    <property type="entry name" value="Ubiqinol_cyt_c_chaperone_CPB3"/>
</dbReference>
<dbReference type="AlphaFoldDB" id="W2RLA5"/>
<dbReference type="OrthoDB" id="10253878at2759"/>
<dbReference type="eggNOG" id="KOG2873">
    <property type="taxonomic scope" value="Eukaryota"/>
</dbReference>
<gene>
    <name evidence="4" type="ORF">HMPREF1541_08253</name>
</gene>
<dbReference type="STRING" id="1220924.W2RLA5"/>
<dbReference type="Proteomes" id="UP000030752">
    <property type="component" value="Unassembled WGS sequence"/>
</dbReference>
<feature type="domain" description="Ubiquinol-cytochrome c chaperone" evidence="3">
    <location>
        <begin position="182"/>
        <end position="313"/>
    </location>
</feature>
<dbReference type="RefSeq" id="XP_008720794.1">
    <property type="nucleotide sequence ID" value="XM_008722572.1"/>
</dbReference>
<dbReference type="GO" id="GO:0005739">
    <property type="term" value="C:mitochondrion"/>
    <property type="evidence" value="ECO:0007669"/>
    <property type="project" value="TreeGrafter"/>
</dbReference>
<dbReference type="PANTHER" id="PTHR12184:SF1">
    <property type="entry name" value="UBIQUINOL-CYTOCHROME-C REDUCTASE COMPLEX ASSEMBLY FACTOR 1"/>
    <property type="match status" value="1"/>
</dbReference>
<proteinExistence type="inferred from homology"/>
<dbReference type="InParanoid" id="W2RLA5"/>
<comment type="similarity">
    <text evidence="1">Belongs to the CBP3 family.</text>
</comment>
<organism evidence="4 5">
    <name type="scientific">Cyphellophora europaea (strain CBS 101466)</name>
    <name type="common">Phialophora europaea</name>
    <dbReference type="NCBI Taxonomy" id="1220924"/>
    <lineage>
        <taxon>Eukaryota</taxon>
        <taxon>Fungi</taxon>
        <taxon>Dikarya</taxon>
        <taxon>Ascomycota</taxon>
        <taxon>Pezizomycotina</taxon>
        <taxon>Eurotiomycetes</taxon>
        <taxon>Chaetothyriomycetidae</taxon>
        <taxon>Chaetothyriales</taxon>
        <taxon>Cyphellophoraceae</taxon>
        <taxon>Cyphellophora</taxon>
    </lineage>
</organism>
<evidence type="ECO:0000313" key="4">
    <source>
        <dbReference type="EMBL" id="ETN37262.1"/>
    </source>
</evidence>
<evidence type="ECO:0000313" key="5">
    <source>
        <dbReference type="Proteomes" id="UP000030752"/>
    </source>
</evidence>
<dbReference type="HOGENOM" id="CLU_053729_2_0_1"/>
<dbReference type="Pfam" id="PF03981">
    <property type="entry name" value="Ubiq_cyt_C_chap"/>
    <property type="match status" value="1"/>
</dbReference>
<feature type="compositionally biased region" description="Polar residues" evidence="2">
    <location>
        <begin position="78"/>
        <end position="93"/>
    </location>
</feature>
<dbReference type="VEuPathDB" id="FungiDB:HMPREF1541_08253"/>
<dbReference type="PANTHER" id="PTHR12184">
    <property type="entry name" value="UBIQUINOL-CYTOCHROME C REDUCTASE COMPLEX ASSEMBLY FACTOR 1 FAMILY MEMBER"/>
    <property type="match status" value="1"/>
</dbReference>
<dbReference type="InterPro" id="IPR021150">
    <property type="entry name" value="Ubiq_cyt_c_chap"/>
</dbReference>
<dbReference type="GeneID" id="19975592"/>
<protein>
    <recommendedName>
        <fullName evidence="3">Ubiquinol-cytochrome c chaperone domain-containing protein</fullName>
    </recommendedName>
</protein>
<feature type="region of interest" description="Disordered" evidence="2">
    <location>
        <begin position="38"/>
        <end position="93"/>
    </location>
</feature>
<reference evidence="4 5" key="1">
    <citation type="submission" date="2013-03" db="EMBL/GenBank/DDBJ databases">
        <title>The Genome Sequence of Phialophora europaea CBS 101466.</title>
        <authorList>
            <consortium name="The Broad Institute Genomics Platform"/>
            <person name="Cuomo C."/>
            <person name="de Hoog S."/>
            <person name="Gorbushina A."/>
            <person name="Walker B."/>
            <person name="Young S.K."/>
            <person name="Zeng Q."/>
            <person name="Gargeya S."/>
            <person name="Fitzgerald M."/>
            <person name="Haas B."/>
            <person name="Abouelleil A."/>
            <person name="Allen A.W."/>
            <person name="Alvarado L."/>
            <person name="Arachchi H.M."/>
            <person name="Berlin A.M."/>
            <person name="Chapman S.B."/>
            <person name="Gainer-Dewar J."/>
            <person name="Goldberg J."/>
            <person name="Griggs A."/>
            <person name="Gujja S."/>
            <person name="Hansen M."/>
            <person name="Howarth C."/>
            <person name="Imamovic A."/>
            <person name="Ireland A."/>
            <person name="Larimer J."/>
            <person name="McCowan C."/>
            <person name="Murphy C."/>
            <person name="Pearson M."/>
            <person name="Poon T.W."/>
            <person name="Priest M."/>
            <person name="Roberts A."/>
            <person name="Saif S."/>
            <person name="Shea T."/>
            <person name="Sisk P."/>
            <person name="Sykes S."/>
            <person name="Wortman J."/>
            <person name="Nusbaum C."/>
            <person name="Birren B."/>
        </authorList>
    </citation>
    <scope>NUCLEOTIDE SEQUENCE [LARGE SCALE GENOMIC DNA]</scope>
    <source>
        <strain evidence="4 5">CBS 101466</strain>
    </source>
</reference>
<feature type="region of interest" description="Disordered" evidence="2">
    <location>
        <begin position="149"/>
        <end position="171"/>
    </location>
</feature>
<evidence type="ECO:0000259" key="3">
    <source>
        <dbReference type="Pfam" id="PF03981"/>
    </source>
</evidence>
<evidence type="ECO:0000256" key="2">
    <source>
        <dbReference type="SAM" id="MobiDB-lite"/>
    </source>
</evidence>
<feature type="compositionally biased region" description="Polar residues" evidence="2">
    <location>
        <begin position="38"/>
        <end position="57"/>
    </location>
</feature>
<sequence length="353" mass="39430">MNSTAICSDCLRAMRQSLRPGPAPNAFRTCVPKSSARAFSTQPSRWLQQSQQGSSVRSTPVKPPPTASTVPPSSPQPDSSGMSTSQMQATIRSSLAHSSRMQRFALALRRAAPTSMTETYVVYGYAESFFKSCGAQAPYTIPEELRTQIYSGRGPPKTPQGEDIGVPDESGSKNRGSVFWHEQLGMLPTFSTWSQVTYLHLYIILVHLRTLPDYSSLQMHQRYLIEHFSQNAEDKMVLLHTIEARGIRNRYLKDLFIQWRGCIAAYDEGLVKGDAVLGSAIWRNLFKGEEQVDWEKVAVVVSYMRRCINMLGQYKELAEMRDALDGPDGVWAKAKEGLLTVVDKPSKGMKEPL</sequence>
<dbReference type="GO" id="GO:0034551">
    <property type="term" value="P:mitochondrial respiratory chain complex III assembly"/>
    <property type="evidence" value="ECO:0007669"/>
    <property type="project" value="TreeGrafter"/>
</dbReference>